<dbReference type="InterPro" id="IPR037069">
    <property type="entry name" value="AcylCoA_DH/ox_N_sf"/>
</dbReference>
<dbReference type="InterPro" id="IPR050741">
    <property type="entry name" value="Acyl-CoA_dehydrogenase"/>
</dbReference>
<evidence type="ECO:0000259" key="9">
    <source>
        <dbReference type="Pfam" id="PF02771"/>
    </source>
</evidence>
<dbReference type="Proteomes" id="UP000430146">
    <property type="component" value="Unassembled WGS sequence"/>
</dbReference>
<feature type="domain" description="Acyl-CoA dehydrogenase/oxidase N-terminal" evidence="9">
    <location>
        <begin position="68"/>
        <end position="150"/>
    </location>
</feature>
<reference evidence="10 11" key="1">
    <citation type="submission" date="2019-11" db="EMBL/GenBank/DDBJ databases">
        <authorList>
            <person name="Holert J."/>
        </authorList>
    </citation>
    <scope>NUCLEOTIDE SEQUENCE [LARGE SCALE GENOMIC DNA]</scope>
    <source>
        <strain evidence="10">BC8_1</strain>
    </source>
</reference>
<proteinExistence type="inferred from homology"/>
<accession>A0A5S9RBV8</accession>
<dbReference type="InterPro" id="IPR046373">
    <property type="entry name" value="Acyl-CoA_Oxase/DH_mid-dom_sf"/>
</dbReference>
<dbReference type="SUPFAM" id="SSF47203">
    <property type="entry name" value="Acyl-CoA dehydrogenase C-terminal domain-like"/>
    <property type="match status" value="1"/>
</dbReference>
<dbReference type="Pfam" id="PF02771">
    <property type="entry name" value="Acyl-CoA_dh_N"/>
    <property type="match status" value="1"/>
</dbReference>
<dbReference type="Gene3D" id="1.10.540.10">
    <property type="entry name" value="Acyl-CoA dehydrogenase/oxidase, N-terminal domain"/>
    <property type="match status" value="1"/>
</dbReference>
<dbReference type="SUPFAM" id="SSF56645">
    <property type="entry name" value="Acyl-CoA dehydrogenase NM domain-like"/>
    <property type="match status" value="1"/>
</dbReference>
<dbReference type="InterPro" id="IPR009100">
    <property type="entry name" value="AcylCoA_DH/oxidase_NM_dom_sf"/>
</dbReference>
<dbReference type="EMBL" id="CACSIP010000075">
    <property type="protein sequence ID" value="CAA0137600.1"/>
    <property type="molecule type" value="Genomic_DNA"/>
</dbReference>
<sequence>MTTIDHIAASSDTADAYAEAREISEGLFAFIDRQIIPMENSLGEVMWNPRLYWREDGRIADAVVEGRRQARAASADAGFYTMFCPEHLGGGGLGALTYFLVWEALCHRYGSPQTGLAFHVLAHTSTGPTALWSQASDELKEAVLPRLSEGRLQGSFAMSEPDAGSDAWMMRTTAVRDGDGWRLNGTKQWASWAPTADFLITFAVTDPERFGARRGGLTCFYVPTDAAGYSLDGIVKMYDELGGEEAILSFDDVRVPDTYRIGPVGEGFPVAMQGSGQLKLTKLGRHIGVARWAHDKAVEYAKVRETFGKTLAEHQTIQNMLADSAVELYAARLMALDVADKVSRGVDTRFEVAASHVFINEGMYRVYDRAMQVLGGIGLSNDSHMMNGWHTLRVGRLSEGPTEIQRRTVAKHVLKGR</sequence>
<name>A0A5S9RBV8_MYCVN</name>
<dbReference type="PANTHER" id="PTHR48083">
    <property type="entry name" value="MEDIUM-CHAIN SPECIFIC ACYL-COA DEHYDROGENASE, MITOCHONDRIAL-RELATED"/>
    <property type="match status" value="1"/>
</dbReference>
<dbReference type="Gene3D" id="2.40.110.10">
    <property type="entry name" value="Butyryl-CoA Dehydrogenase, subunit A, domain 2"/>
    <property type="match status" value="1"/>
</dbReference>
<keyword evidence="3 6" id="KW-0285">Flavoprotein</keyword>
<dbReference type="EC" id="1.3.99.-" evidence="10"/>
<evidence type="ECO:0000256" key="3">
    <source>
        <dbReference type="ARBA" id="ARBA00022630"/>
    </source>
</evidence>
<dbReference type="CDD" id="cd00567">
    <property type="entry name" value="ACAD"/>
    <property type="match status" value="1"/>
</dbReference>
<keyword evidence="5 6" id="KW-0560">Oxidoreductase</keyword>
<dbReference type="InterPro" id="IPR009075">
    <property type="entry name" value="AcylCo_DH/oxidase_C"/>
</dbReference>
<dbReference type="InterPro" id="IPR013786">
    <property type="entry name" value="AcylCoA_DH/ox_N"/>
</dbReference>
<evidence type="ECO:0000313" key="10">
    <source>
        <dbReference type="EMBL" id="CAA0137600.1"/>
    </source>
</evidence>
<evidence type="ECO:0000256" key="4">
    <source>
        <dbReference type="ARBA" id="ARBA00022827"/>
    </source>
</evidence>
<dbReference type="GO" id="GO:0003995">
    <property type="term" value="F:acyl-CoA dehydrogenase activity"/>
    <property type="evidence" value="ECO:0007669"/>
    <property type="project" value="TreeGrafter"/>
</dbReference>
<evidence type="ECO:0000256" key="5">
    <source>
        <dbReference type="ARBA" id="ARBA00023002"/>
    </source>
</evidence>
<feature type="domain" description="Acyl-CoA oxidase/dehydrogenase middle" evidence="8">
    <location>
        <begin position="155"/>
        <end position="231"/>
    </location>
</feature>
<keyword evidence="11" id="KW-1185">Reference proteome</keyword>
<organism evidence="10 11">
    <name type="scientific">Mycolicibacterium vanbaalenii</name>
    <name type="common">Mycobacterium vanbaalenii</name>
    <dbReference type="NCBI Taxonomy" id="110539"/>
    <lineage>
        <taxon>Bacteria</taxon>
        <taxon>Bacillati</taxon>
        <taxon>Actinomycetota</taxon>
        <taxon>Actinomycetes</taxon>
        <taxon>Mycobacteriales</taxon>
        <taxon>Mycobacteriaceae</taxon>
        <taxon>Mycolicibacterium</taxon>
    </lineage>
</organism>
<evidence type="ECO:0000256" key="2">
    <source>
        <dbReference type="ARBA" id="ARBA00009347"/>
    </source>
</evidence>
<protein>
    <submittedName>
        <fullName evidence="10">Putative acyl-CoA dehydrogenase fadE25</fullName>
        <ecNumber evidence="10">1.3.99.-</ecNumber>
    </submittedName>
</protein>
<feature type="domain" description="Acyl-CoA dehydrogenase/oxidase C-terminal" evidence="7">
    <location>
        <begin position="265"/>
        <end position="414"/>
    </location>
</feature>
<evidence type="ECO:0000313" key="11">
    <source>
        <dbReference type="Proteomes" id="UP000430146"/>
    </source>
</evidence>
<keyword evidence="4 6" id="KW-0274">FAD</keyword>
<dbReference type="GO" id="GO:0033539">
    <property type="term" value="P:fatty acid beta-oxidation using acyl-CoA dehydrogenase"/>
    <property type="evidence" value="ECO:0007669"/>
    <property type="project" value="TreeGrafter"/>
</dbReference>
<dbReference type="InterPro" id="IPR036250">
    <property type="entry name" value="AcylCo_DH-like_C"/>
</dbReference>
<dbReference type="Gene3D" id="1.20.140.10">
    <property type="entry name" value="Butyryl-CoA Dehydrogenase, subunit A, domain 3"/>
    <property type="match status" value="1"/>
</dbReference>
<evidence type="ECO:0000259" key="7">
    <source>
        <dbReference type="Pfam" id="PF00441"/>
    </source>
</evidence>
<dbReference type="PANTHER" id="PTHR48083:SF2">
    <property type="entry name" value="MEDIUM-CHAIN SPECIFIC ACYL-COA DEHYDROGENASE, MITOCHONDRIAL"/>
    <property type="match status" value="1"/>
</dbReference>
<evidence type="ECO:0000256" key="6">
    <source>
        <dbReference type="RuleBase" id="RU362125"/>
    </source>
</evidence>
<dbReference type="Pfam" id="PF02770">
    <property type="entry name" value="Acyl-CoA_dh_M"/>
    <property type="match status" value="1"/>
</dbReference>
<comment type="cofactor">
    <cofactor evidence="1 6">
        <name>FAD</name>
        <dbReference type="ChEBI" id="CHEBI:57692"/>
    </cofactor>
</comment>
<evidence type="ECO:0000259" key="8">
    <source>
        <dbReference type="Pfam" id="PF02770"/>
    </source>
</evidence>
<dbReference type="InterPro" id="IPR006091">
    <property type="entry name" value="Acyl-CoA_Oxase/DH_mid-dom"/>
</dbReference>
<dbReference type="Pfam" id="PF00441">
    <property type="entry name" value="Acyl-CoA_dh_1"/>
    <property type="match status" value="1"/>
</dbReference>
<dbReference type="GO" id="GO:0050660">
    <property type="term" value="F:flavin adenine dinucleotide binding"/>
    <property type="evidence" value="ECO:0007669"/>
    <property type="project" value="InterPro"/>
</dbReference>
<evidence type="ECO:0000256" key="1">
    <source>
        <dbReference type="ARBA" id="ARBA00001974"/>
    </source>
</evidence>
<dbReference type="OrthoDB" id="2769798at2"/>
<comment type="similarity">
    <text evidence="2 6">Belongs to the acyl-CoA dehydrogenase family.</text>
</comment>
<dbReference type="AlphaFoldDB" id="A0A5S9RBV8"/>
<gene>
    <name evidence="10" type="ORF">AELLOGFF_02308</name>
</gene>
<dbReference type="RefSeq" id="WP_159235389.1">
    <property type="nucleotide sequence ID" value="NZ_CACSIP010000075.1"/>
</dbReference>
<dbReference type="GO" id="GO:0005737">
    <property type="term" value="C:cytoplasm"/>
    <property type="evidence" value="ECO:0007669"/>
    <property type="project" value="TreeGrafter"/>
</dbReference>